<dbReference type="GO" id="GO:0071973">
    <property type="term" value="P:bacterial-type flagellum-dependent cell motility"/>
    <property type="evidence" value="ECO:0007669"/>
    <property type="project" value="InterPro"/>
</dbReference>
<evidence type="ECO:0000313" key="9">
    <source>
        <dbReference type="EMBL" id="SCX16399.1"/>
    </source>
</evidence>
<accession>A0A1R3TG59</accession>
<dbReference type="PANTHER" id="PTHR34933">
    <property type="entry name" value="FLAGELLAR L-RING PROTEIN"/>
    <property type="match status" value="1"/>
</dbReference>
<dbReference type="STRING" id="1907666.DSM25559_1467"/>
<keyword evidence="4 7" id="KW-0472">Membrane</keyword>
<dbReference type="NCBIfam" id="NF001305">
    <property type="entry name" value="PRK00249.1-5"/>
    <property type="match status" value="1"/>
</dbReference>
<dbReference type="Pfam" id="PF02107">
    <property type="entry name" value="FlgH"/>
    <property type="match status" value="1"/>
</dbReference>
<evidence type="ECO:0000313" key="8">
    <source>
        <dbReference type="EMBL" id="MDX8302890.1"/>
    </source>
</evidence>
<dbReference type="GO" id="GO:0009427">
    <property type="term" value="C:bacterial-type flagellum basal body, distal rod, L ring"/>
    <property type="evidence" value="ECO:0007669"/>
    <property type="project" value="InterPro"/>
</dbReference>
<evidence type="ECO:0000256" key="4">
    <source>
        <dbReference type="ARBA" id="ARBA00023136"/>
    </source>
</evidence>
<name>A0A1R3TG59_9HYPH</name>
<dbReference type="AlphaFoldDB" id="A0A1R3TG59"/>
<reference evidence="9" key="1">
    <citation type="submission" date="2016-10" db="EMBL/GenBank/DDBJ databases">
        <authorList>
            <person name="de Groot N.N."/>
        </authorList>
    </citation>
    <scope>NUCLEOTIDE SEQUENCE [LARGE SCALE GENOMIC DNA]</scope>
    <source>
        <strain evidence="9">DSM25559</strain>
    </source>
</reference>
<dbReference type="PRINTS" id="PR01008">
    <property type="entry name" value="FLGLRINGFLGH"/>
</dbReference>
<dbReference type="EMBL" id="JAVRAF010000003">
    <property type="protein sequence ID" value="MDX8302890.1"/>
    <property type="molecule type" value="Genomic_DNA"/>
</dbReference>
<dbReference type="GO" id="GO:0003774">
    <property type="term" value="F:cytoskeletal motor activity"/>
    <property type="evidence" value="ECO:0007669"/>
    <property type="project" value="InterPro"/>
</dbReference>
<gene>
    <name evidence="7 9" type="primary">flgH</name>
    <name evidence="9" type="ORF">DSM25559_1467</name>
    <name evidence="8" type="ORF">RMR22_11565</name>
</gene>
<reference evidence="10" key="2">
    <citation type="submission" date="2016-10" db="EMBL/GenBank/DDBJ databases">
        <authorList>
            <person name="Wibberg D."/>
        </authorList>
    </citation>
    <scope>NUCLEOTIDE SEQUENCE [LARGE SCALE GENOMIC DNA]</scope>
</reference>
<dbReference type="GO" id="GO:0009279">
    <property type="term" value="C:cell outer membrane"/>
    <property type="evidence" value="ECO:0007669"/>
    <property type="project" value="UniProtKB-SubCell"/>
</dbReference>
<dbReference type="HAMAP" id="MF_00415">
    <property type="entry name" value="FlgH"/>
    <property type="match status" value="1"/>
</dbReference>
<evidence type="ECO:0000256" key="3">
    <source>
        <dbReference type="ARBA" id="ARBA00022729"/>
    </source>
</evidence>
<keyword evidence="3 7" id="KW-0732">Signal</keyword>
<dbReference type="PROSITE" id="PS51257">
    <property type="entry name" value="PROKAR_LIPOPROTEIN"/>
    <property type="match status" value="1"/>
</dbReference>
<protein>
    <recommendedName>
        <fullName evidence="7">Flagellar L-ring protein</fullName>
    </recommendedName>
    <alternativeName>
        <fullName evidence="7">Basal body L-ring protein</fullName>
    </alternativeName>
</protein>
<dbReference type="EMBL" id="FMUE01000003">
    <property type="protein sequence ID" value="SCX16399.1"/>
    <property type="molecule type" value="Genomic_DNA"/>
</dbReference>
<comment type="subcellular location">
    <subcellularLocation>
        <location evidence="7">Cell outer membrane</location>
        <topology evidence="7">Lipid-anchor</topology>
    </subcellularLocation>
    <subcellularLocation>
        <location evidence="7">Bacterial flagellum basal body</location>
    </subcellularLocation>
</comment>
<evidence type="ECO:0000256" key="5">
    <source>
        <dbReference type="ARBA" id="ARBA00023143"/>
    </source>
</evidence>
<keyword evidence="5 7" id="KW-0975">Bacterial flagellum</keyword>
<keyword evidence="7" id="KW-0449">Lipoprotein</keyword>
<organism evidence="9 10">
    <name type="scientific">Agrobacterium rosae</name>
    <dbReference type="NCBI Taxonomy" id="1972867"/>
    <lineage>
        <taxon>Bacteria</taxon>
        <taxon>Pseudomonadati</taxon>
        <taxon>Pseudomonadota</taxon>
        <taxon>Alphaproteobacteria</taxon>
        <taxon>Hyphomicrobiales</taxon>
        <taxon>Rhizobiaceae</taxon>
        <taxon>Rhizobium/Agrobacterium group</taxon>
        <taxon>Agrobacterium</taxon>
    </lineage>
</organism>
<keyword evidence="8" id="KW-0282">Flagellum</keyword>
<dbReference type="PANTHER" id="PTHR34933:SF1">
    <property type="entry name" value="FLAGELLAR L-RING PROTEIN"/>
    <property type="match status" value="1"/>
</dbReference>
<evidence type="ECO:0000256" key="7">
    <source>
        <dbReference type="HAMAP-Rule" id="MF_00415"/>
    </source>
</evidence>
<evidence type="ECO:0000256" key="2">
    <source>
        <dbReference type="ARBA" id="ARBA00006929"/>
    </source>
</evidence>
<dbReference type="Proteomes" id="UP000187891">
    <property type="component" value="Unassembled WGS sequence"/>
</dbReference>
<comment type="function">
    <text evidence="1 7">Assembles around the rod to form the L-ring and probably protects the motor/basal body from shearing forces during rotation.</text>
</comment>
<reference evidence="8" key="3">
    <citation type="journal article" date="2023" name="Phytobiomes J">
        <title>Deciphering the key players within the bacterial microbiota associated with aerial crown gall tumors on rhododendron: Insights into the gallobiome.</title>
        <authorList>
            <person name="Kuzmanovic N."/>
            <person name="Nesme J."/>
            <person name="Wolf J."/>
            <person name="Neumann-Schaal M."/>
            <person name="Petersen J."/>
            <person name="Fernandez-Gnecco G."/>
            <person name="Sproeer C."/>
            <person name="Bunk B."/>
            <person name="Overmann J."/>
            <person name="Sorensen S.J."/>
            <person name="Idczak E."/>
            <person name="Smalla K."/>
        </authorList>
    </citation>
    <scope>NUCLEOTIDE SEQUENCE</scope>
    <source>
        <strain evidence="8">Rho-11.1</strain>
    </source>
</reference>
<dbReference type="RefSeq" id="WP_077118754.1">
    <property type="nucleotide sequence ID" value="NZ_CP133551.1"/>
</dbReference>
<proteinExistence type="inferred from homology"/>
<comment type="subunit">
    <text evidence="7">The basal body constitutes a major portion of the flagellar organelle and consists of four rings (L,P,S, and M) mounted on a central rod.</text>
</comment>
<keyword evidence="8" id="KW-0966">Cell projection</keyword>
<comment type="similarity">
    <text evidence="2 7">Belongs to the FlgH family.</text>
</comment>
<evidence type="ECO:0000256" key="6">
    <source>
        <dbReference type="ARBA" id="ARBA00023237"/>
    </source>
</evidence>
<keyword evidence="6 7" id="KW-0998">Cell outer membrane</keyword>
<dbReference type="InterPro" id="IPR000527">
    <property type="entry name" value="Flag_Lring"/>
</dbReference>
<evidence type="ECO:0000256" key="1">
    <source>
        <dbReference type="ARBA" id="ARBA00002591"/>
    </source>
</evidence>
<keyword evidence="8" id="KW-0969">Cilium</keyword>
<evidence type="ECO:0000313" key="10">
    <source>
        <dbReference type="Proteomes" id="UP000187891"/>
    </source>
</evidence>
<sequence length="241" mass="25859">MNKALILVLSAASVLTGCSSITQNQTLKEIGNAPAMSPIGSGLQFSQAPQLASYPKQPLHAASGYSLWSDSKAALFKDARALNIGDILTVNIQINDKATFDNETDRTKKNNRDTGWKANAEILGWKPQADSSLSFDNTSESNGKGSISRAEKLTLLVAAVVTGILENGNLLISGSQEVRVNHEVRILNVAGIVRPQDVNSQNTISYEKIAEARISYGGRGRITEIQQPPVGQQVVDLFSPI</sequence>